<keyword evidence="7" id="KW-1185">Reference proteome</keyword>
<evidence type="ECO:0000256" key="2">
    <source>
        <dbReference type="ARBA" id="ARBA00001089"/>
    </source>
</evidence>
<keyword evidence="4" id="KW-0865">Zymogen</keyword>
<keyword evidence="4" id="KW-0317">Glutathione biosynthesis</keyword>
<dbReference type="Proteomes" id="UP001195963">
    <property type="component" value="Unassembled WGS sequence"/>
</dbReference>
<keyword evidence="5" id="KW-0732">Signal</keyword>
<evidence type="ECO:0000256" key="4">
    <source>
        <dbReference type="RuleBase" id="RU368036"/>
    </source>
</evidence>
<dbReference type="EC" id="2.3.2.2" evidence="4"/>
<dbReference type="Gene3D" id="3.60.20.40">
    <property type="match status" value="1"/>
</dbReference>
<dbReference type="PANTHER" id="PTHR43881:SF1">
    <property type="entry name" value="GAMMA-GLUTAMYLTRANSPEPTIDASE (AFU_ORTHOLOGUE AFUA_4G13580)"/>
    <property type="match status" value="1"/>
</dbReference>
<keyword evidence="4 6" id="KW-0808">Transferase</keyword>
<keyword evidence="4 6" id="KW-0012">Acyltransferase</keyword>
<dbReference type="Gene3D" id="1.10.246.130">
    <property type="match status" value="1"/>
</dbReference>
<dbReference type="InterPro" id="IPR052896">
    <property type="entry name" value="GGT-like_enzyme"/>
</dbReference>
<dbReference type="EMBL" id="JAHZST010000004">
    <property type="protein sequence ID" value="MBW8183391.1"/>
    <property type="molecule type" value="Genomic_DNA"/>
</dbReference>
<comment type="PTM">
    <text evidence="4">Cleaved by autocatalysis into a large and a small subunit.</text>
</comment>
<dbReference type="InterPro" id="IPR000101">
    <property type="entry name" value="GGT_peptidase"/>
</dbReference>
<dbReference type="PANTHER" id="PTHR43881">
    <property type="entry name" value="GAMMA-GLUTAMYLTRANSPEPTIDASE (AFU_ORTHOLOGUE AFUA_4G13580)"/>
    <property type="match status" value="1"/>
</dbReference>
<dbReference type="PRINTS" id="PR01210">
    <property type="entry name" value="GGTRANSPTASE"/>
</dbReference>
<organism evidence="6 7">
    <name type="scientific">Shewanella nanhaiensis</name>
    <dbReference type="NCBI Taxonomy" id="2864872"/>
    <lineage>
        <taxon>Bacteria</taxon>
        <taxon>Pseudomonadati</taxon>
        <taxon>Pseudomonadota</taxon>
        <taxon>Gammaproteobacteria</taxon>
        <taxon>Alteromonadales</taxon>
        <taxon>Shewanellaceae</taxon>
        <taxon>Shewanella</taxon>
    </lineage>
</organism>
<reference evidence="6 7" key="1">
    <citation type="submission" date="2021-07" db="EMBL/GenBank/DDBJ databases">
        <title>Shewanella sp. nov, isolated from SCS.</title>
        <authorList>
            <person name="Cao W.R."/>
        </authorList>
    </citation>
    <scope>NUCLEOTIDE SEQUENCE [LARGE SCALE GENOMIC DNA]</scope>
    <source>
        <strain evidence="6 7">NR704-98</strain>
    </source>
</reference>
<evidence type="ECO:0000256" key="3">
    <source>
        <dbReference type="ARBA" id="ARBA00047417"/>
    </source>
</evidence>
<name>A0ABS7E2J2_9GAMM</name>
<comment type="catalytic activity">
    <reaction evidence="3 4">
        <text>an N-terminal (5-L-glutamyl)-[peptide] + an alpha-amino acid = 5-L-glutamyl amino acid + an N-terminal L-alpha-aminoacyl-[peptide]</text>
        <dbReference type="Rhea" id="RHEA:23904"/>
        <dbReference type="Rhea" id="RHEA-COMP:9780"/>
        <dbReference type="Rhea" id="RHEA-COMP:9795"/>
        <dbReference type="ChEBI" id="CHEBI:77644"/>
        <dbReference type="ChEBI" id="CHEBI:78597"/>
        <dbReference type="ChEBI" id="CHEBI:78599"/>
        <dbReference type="ChEBI" id="CHEBI:78608"/>
        <dbReference type="EC" id="2.3.2.2"/>
    </reaction>
</comment>
<comment type="caution">
    <text evidence="6">The sequence shown here is derived from an EMBL/GenBank/DDBJ whole genome shotgun (WGS) entry which is preliminary data.</text>
</comment>
<comment type="catalytic activity">
    <reaction evidence="2 4">
        <text>glutathione + H2O = L-cysteinylglycine + L-glutamate</text>
        <dbReference type="Rhea" id="RHEA:28807"/>
        <dbReference type="ChEBI" id="CHEBI:15377"/>
        <dbReference type="ChEBI" id="CHEBI:29985"/>
        <dbReference type="ChEBI" id="CHEBI:57925"/>
        <dbReference type="ChEBI" id="CHEBI:61694"/>
        <dbReference type="EC" id="3.4.19.13"/>
    </reaction>
</comment>
<dbReference type="RefSeq" id="WP_220109025.1">
    <property type="nucleotide sequence ID" value="NZ_JAHZST010000004.1"/>
</dbReference>
<keyword evidence="4" id="KW-0378">Hydrolase</keyword>
<evidence type="ECO:0000256" key="1">
    <source>
        <dbReference type="ARBA" id="ARBA00001049"/>
    </source>
</evidence>
<comment type="similarity">
    <text evidence="4">Belongs to the gamma-glutamyltransferase family.</text>
</comment>
<comment type="pathway">
    <text evidence="4">Sulfur metabolism; glutathione metabolism.</text>
</comment>
<evidence type="ECO:0000313" key="6">
    <source>
        <dbReference type="EMBL" id="MBW8183391.1"/>
    </source>
</evidence>
<proteinExistence type="inferred from homology"/>
<dbReference type="SUPFAM" id="SSF56235">
    <property type="entry name" value="N-terminal nucleophile aminohydrolases (Ntn hydrolases)"/>
    <property type="match status" value="1"/>
</dbReference>
<dbReference type="Pfam" id="PF01019">
    <property type="entry name" value="G_glu_transpept"/>
    <property type="match status" value="1"/>
</dbReference>
<evidence type="ECO:0000313" key="7">
    <source>
        <dbReference type="Proteomes" id="UP001195963"/>
    </source>
</evidence>
<feature type="chain" id="PRO_5045639855" description="Glutathione hydrolase proenzyme" evidence="5">
    <location>
        <begin position="20"/>
        <end position="564"/>
    </location>
</feature>
<feature type="signal peptide" evidence="5">
    <location>
        <begin position="1"/>
        <end position="19"/>
    </location>
</feature>
<comment type="catalytic activity">
    <reaction evidence="1 4">
        <text>an S-substituted glutathione + H2O = an S-substituted L-cysteinylglycine + L-glutamate</text>
        <dbReference type="Rhea" id="RHEA:59468"/>
        <dbReference type="ChEBI" id="CHEBI:15377"/>
        <dbReference type="ChEBI" id="CHEBI:29985"/>
        <dbReference type="ChEBI" id="CHEBI:90779"/>
        <dbReference type="ChEBI" id="CHEBI:143103"/>
        <dbReference type="EC" id="3.4.19.13"/>
    </reaction>
</comment>
<dbReference type="InterPro" id="IPR043138">
    <property type="entry name" value="GGT_lsub"/>
</dbReference>
<dbReference type="EC" id="3.4.19.13" evidence="4"/>
<evidence type="ECO:0000256" key="5">
    <source>
        <dbReference type="SAM" id="SignalP"/>
    </source>
</evidence>
<dbReference type="NCBIfam" id="TIGR00066">
    <property type="entry name" value="g_glut_trans"/>
    <property type="match status" value="1"/>
</dbReference>
<sequence>MIIKIIVVFITLATFGANAADRITGKPFATRSEVLATNGMAATSQPLATQVALDILKQGGSAVDAAIAANAMLGLVEPTGSGIGGDLFAIVWSAKDKRLYGINGSGRSPKSLTLAKLKQLNLDYLPPYGPLPVSVPGTVDAWFELHDKFGKLKMATNLAPAIDYARQGFPVSELIAYYLARSAPKLSQYPGFKETYMPGGKMPKSGEIFKNPALANTYEKIASGGREAFYQGAIAKSIARYMKEQGGYLSYEDLSEHKSEWVEPVSVNYRGYDVWELPPNGQGIAALQILKTLEPFNLAQMGLGSTEYIHHFVEAKKLAFADRAKFYADMDFNAIPVAELISEEYNYQRAKLIDVNQAQKVVDAGHPALMHGDTVYLTTADSEGNMVSLIQSNFRGMGSGMTPPDLGFVLQDRGQLFDLSPGRFNSYAPGKRPFHTIIPAFVTKEGKPWLSFGVMGGATQPQMHAQILINLLDFKMNLQEAGDAPRILHSGSSQPTGEKMSDGGYISLESGFSVQTRRELIKKGHSLKDNLGGFGGYQAIAVDSDTGVYRGASESRKDGQASGY</sequence>
<dbReference type="InterPro" id="IPR029055">
    <property type="entry name" value="Ntn_hydrolases_N"/>
</dbReference>
<dbReference type="GO" id="GO:0103068">
    <property type="term" value="F:leukotriene C4 gamma-glutamyl transferase activity"/>
    <property type="evidence" value="ECO:0007669"/>
    <property type="project" value="UniProtKB-EC"/>
</dbReference>
<dbReference type="InterPro" id="IPR043137">
    <property type="entry name" value="GGT_ssub_C"/>
</dbReference>
<protein>
    <recommendedName>
        <fullName evidence="4">Glutathione hydrolase proenzyme</fullName>
        <ecNumber evidence="4">2.3.2.2</ecNumber>
        <ecNumber evidence="4">3.4.19.13</ecNumber>
    </recommendedName>
    <component>
        <recommendedName>
            <fullName evidence="4">Glutathione hydrolase large chain</fullName>
        </recommendedName>
    </component>
    <component>
        <recommendedName>
            <fullName evidence="4">Glutathione hydrolase small chain</fullName>
        </recommendedName>
    </component>
</protein>
<comment type="subunit">
    <text evidence="4">This enzyme consists of two polypeptide chains, which are synthesized in precursor form from a single polypeptide.</text>
</comment>
<gene>
    <name evidence="6" type="primary">ggt</name>
    <name evidence="6" type="ORF">K0625_06905</name>
</gene>
<accession>A0ABS7E2J2</accession>